<dbReference type="OrthoDB" id="4228725at2"/>
<dbReference type="AlphaFoldDB" id="A0A5N8XEI5"/>
<dbReference type="Proteomes" id="UP000400924">
    <property type="component" value="Unassembled WGS sequence"/>
</dbReference>
<keyword evidence="2" id="KW-1185">Reference proteome</keyword>
<gene>
    <name evidence="1" type="ORF">FNH08_11875</name>
</gene>
<organism evidence="1 2">
    <name type="scientific">Streptomyces spongiae</name>
    <dbReference type="NCBI Taxonomy" id="565072"/>
    <lineage>
        <taxon>Bacteria</taxon>
        <taxon>Bacillati</taxon>
        <taxon>Actinomycetota</taxon>
        <taxon>Actinomycetes</taxon>
        <taxon>Kitasatosporales</taxon>
        <taxon>Streptomycetaceae</taxon>
        <taxon>Streptomyces</taxon>
    </lineage>
</organism>
<protein>
    <recommendedName>
        <fullName evidence="3">WXG100 family type VII secretion target</fullName>
    </recommendedName>
</protein>
<dbReference type="RefSeq" id="WP_152771425.1">
    <property type="nucleotide sequence ID" value="NZ_VJZC01000059.1"/>
</dbReference>
<sequence length="114" mass="12633">MPDEFTADVTEIRASSKHLDDAVRGSETLGLRFETNWAQTEGWWGEEGDDEFANQLGPQCRDEKAQVTKTVTDITGGFLALVGAVAQEAEHVQRPQIQALDNLETLSAESENRR</sequence>
<name>A0A5N8XEI5_9ACTN</name>
<reference evidence="1 2" key="1">
    <citation type="submission" date="2019-07" db="EMBL/GenBank/DDBJ databases">
        <title>New species of Amycolatopsis and Streptomyces.</title>
        <authorList>
            <person name="Duangmal K."/>
            <person name="Teo W.F.A."/>
            <person name="Lipun K."/>
        </authorList>
    </citation>
    <scope>NUCLEOTIDE SEQUENCE [LARGE SCALE GENOMIC DNA]</scope>
    <source>
        <strain evidence="1 2">NBRC 106415</strain>
    </source>
</reference>
<evidence type="ECO:0008006" key="3">
    <source>
        <dbReference type="Google" id="ProtNLM"/>
    </source>
</evidence>
<evidence type="ECO:0000313" key="2">
    <source>
        <dbReference type="Proteomes" id="UP000400924"/>
    </source>
</evidence>
<accession>A0A5N8XEI5</accession>
<dbReference type="EMBL" id="VJZC01000059">
    <property type="protein sequence ID" value="MPY57839.1"/>
    <property type="molecule type" value="Genomic_DNA"/>
</dbReference>
<evidence type="ECO:0000313" key="1">
    <source>
        <dbReference type="EMBL" id="MPY57839.1"/>
    </source>
</evidence>
<proteinExistence type="predicted"/>
<comment type="caution">
    <text evidence="1">The sequence shown here is derived from an EMBL/GenBank/DDBJ whole genome shotgun (WGS) entry which is preliminary data.</text>
</comment>